<protein>
    <submittedName>
        <fullName evidence="3">Uncharacterized protein</fullName>
    </submittedName>
</protein>
<comment type="caution">
    <text evidence="3">The sequence shown here is derived from an EMBL/GenBank/DDBJ whole genome shotgun (WGS) entry which is preliminary data.</text>
</comment>
<evidence type="ECO:0000256" key="2">
    <source>
        <dbReference type="SAM" id="Phobius"/>
    </source>
</evidence>
<sequence>MNAPDTGRGTARGVRGVLAASAATLVALASHLAGGGDLPGWLGVLVPLVLSLPVCTALVGRRLSLPRLSVSVAASQLLFHLLFQLGPPAGTLGTVANPRGTHGAHGDMAPLTTSGAPVPVELLHGGPQMWLWHGIAAAVTVVVLHRGELLLRRLRELGARAAAWLLRGRPVLDRPTSFVAPARTGVPAETFRPLHPGPQLSPLLRRGPPAPHAV</sequence>
<feature type="transmembrane region" description="Helical" evidence="2">
    <location>
        <begin position="12"/>
        <end position="32"/>
    </location>
</feature>
<reference evidence="3 4" key="1">
    <citation type="submission" date="2020-07" db="EMBL/GenBank/DDBJ databases">
        <title>Sequencing the genomes of 1000 actinobacteria strains.</title>
        <authorList>
            <person name="Klenk H.-P."/>
        </authorList>
    </citation>
    <scope>NUCLEOTIDE SEQUENCE [LARGE SCALE GENOMIC DNA]</scope>
    <source>
        <strain evidence="3 4">DSM 44121</strain>
    </source>
</reference>
<keyword evidence="2" id="KW-0812">Transmembrane</keyword>
<keyword evidence="2" id="KW-0472">Membrane</keyword>
<dbReference type="EMBL" id="JACGWV010000001">
    <property type="protein sequence ID" value="MBA8806569.1"/>
    <property type="molecule type" value="Genomic_DNA"/>
</dbReference>
<keyword evidence="2" id="KW-1133">Transmembrane helix</keyword>
<name>A0A7W3J5I9_9MICO</name>
<gene>
    <name evidence="3" type="ORF">FHX71_000511</name>
</gene>
<evidence type="ECO:0000313" key="3">
    <source>
        <dbReference type="EMBL" id="MBA8806569.1"/>
    </source>
</evidence>
<dbReference type="AlphaFoldDB" id="A0A7W3J5I9"/>
<keyword evidence="4" id="KW-1185">Reference proteome</keyword>
<evidence type="ECO:0000313" key="4">
    <source>
        <dbReference type="Proteomes" id="UP000540568"/>
    </source>
</evidence>
<accession>A0A7W3J5I9</accession>
<organism evidence="3 4">
    <name type="scientific">Promicromonospora sukumoe</name>
    <dbReference type="NCBI Taxonomy" id="88382"/>
    <lineage>
        <taxon>Bacteria</taxon>
        <taxon>Bacillati</taxon>
        <taxon>Actinomycetota</taxon>
        <taxon>Actinomycetes</taxon>
        <taxon>Micrococcales</taxon>
        <taxon>Promicromonosporaceae</taxon>
        <taxon>Promicromonospora</taxon>
    </lineage>
</organism>
<evidence type="ECO:0000256" key="1">
    <source>
        <dbReference type="SAM" id="MobiDB-lite"/>
    </source>
</evidence>
<feature type="transmembrane region" description="Helical" evidence="2">
    <location>
        <begin position="38"/>
        <end position="58"/>
    </location>
</feature>
<dbReference type="Proteomes" id="UP000540568">
    <property type="component" value="Unassembled WGS sequence"/>
</dbReference>
<feature type="region of interest" description="Disordered" evidence="1">
    <location>
        <begin position="188"/>
        <end position="214"/>
    </location>
</feature>
<dbReference type="RefSeq" id="WP_182614279.1">
    <property type="nucleotide sequence ID" value="NZ_BAAATF010000002.1"/>
</dbReference>
<proteinExistence type="predicted"/>